<evidence type="ECO:0000256" key="10">
    <source>
        <dbReference type="ARBA" id="ARBA00023136"/>
    </source>
</evidence>
<evidence type="ECO:0000256" key="6">
    <source>
        <dbReference type="ARBA" id="ARBA00022729"/>
    </source>
</evidence>
<keyword evidence="4" id="KW-0399">Innate immunity</keyword>
<dbReference type="Gene3D" id="2.60.40.10">
    <property type="entry name" value="Immunoglobulins"/>
    <property type="match status" value="1"/>
</dbReference>
<keyword evidence="3" id="KW-1003">Cell membrane</keyword>
<dbReference type="Pfam" id="PF07686">
    <property type="entry name" value="V-set"/>
    <property type="match status" value="1"/>
</dbReference>
<evidence type="ECO:0000256" key="8">
    <source>
        <dbReference type="ARBA" id="ARBA00022989"/>
    </source>
</evidence>
<evidence type="ECO:0000256" key="1">
    <source>
        <dbReference type="ARBA" id="ARBA00004251"/>
    </source>
</evidence>
<sequence length="150" mass="17533">MRRTRLWGLFWMSFFLELQDGAKSKEIKYELIEGQVLEVECPFNVLLFQRSQKEWQKLTEGEEPLTLARTERSSGQTNHVQVGRYFLEDIPSEGLLVVRMTDLRQEDSGLYQCVIYQPPKEPFELHHPIRLVVKKGSLQSVSSLSWCVES</sequence>
<proteinExistence type="predicted"/>
<evidence type="ECO:0000256" key="11">
    <source>
        <dbReference type="ARBA" id="ARBA00023157"/>
    </source>
</evidence>
<keyword evidence="10" id="KW-0472">Membrane</keyword>
<feature type="chain" id="PRO_5032294266" description="Triggering receptor expressed on myeloid cells 1" evidence="17">
    <location>
        <begin position="25"/>
        <end position="150"/>
    </location>
</feature>
<dbReference type="GO" id="GO:0005886">
    <property type="term" value="C:plasma membrane"/>
    <property type="evidence" value="ECO:0007669"/>
    <property type="project" value="UniProtKB-SubCell"/>
</dbReference>
<dbReference type="SMART" id="SM00409">
    <property type="entry name" value="IG"/>
    <property type="match status" value="1"/>
</dbReference>
<evidence type="ECO:0000256" key="9">
    <source>
        <dbReference type="ARBA" id="ARBA00023130"/>
    </source>
</evidence>
<keyword evidence="13" id="KW-0325">Glycoprotein</keyword>
<evidence type="ECO:0000256" key="13">
    <source>
        <dbReference type="ARBA" id="ARBA00023180"/>
    </source>
</evidence>
<feature type="domain" description="Immunoglobulin" evidence="18">
    <location>
        <begin position="26"/>
        <end position="134"/>
    </location>
</feature>
<evidence type="ECO:0000313" key="20">
    <source>
        <dbReference type="Proteomes" id="UP000664940"/>
    </source>
</evidence>
<evidence type="ECO:0000256" key="16">
    <source>
        <dbReference type="ARBA" id="ARBA00046918"/>
    </source>
</evidence>
<keyword evidence="8" id="KW-1133">Transmembrane helix</keyword>
<dbReference type="GO" id="GO:0030593">
    <property type="term" value="P:neutrophil chemotaxis"/>
    <property type="evidence" value="ECO:0007669"/>
    <property type="project" value="TreeGrafter"/>
</dbReference>
<keyword evidence="7" id="KW-0391">Immunity</keyword>
<reference evidence="19 20" key="1">
    <citation type="journal article" date="2020" name="Nature">
        <title>Six reference-quality genomes reveal evolution of bat adaptations.</title>
        <authorList>
            <person name="Jebb D."/>
            <person name="Huang Z."/>
            <person name="Pippel M."/>
            <person name="Hughes G.M."/>
            <person name="Lavrichenko K."/>
            <person name="Devanna P."/>
            <person name="Winkler S."/>
            <person name="Jermiin L.S."/>
            <person name="Skirmuntt E.C."/>
            <person name="Katzourakis A."/>
            <person name="Burkitt-Gray L."/>
            <person name="Ray D.A."/>
            <person name="Sullivan K.A.M."/>
            <person name="Roscito J.G."/>
            <person name="Kirilenko B.M."/>
            <person name="Davalos L.M."/>
            <person name="Corthals A.P."/>
            <person name="Power M.L."/>
            <person name="Jones G."/>
            <person name="Ransome R.D."/>
            <person name="Dechmann D.K.N."/>
            <person name="Locatelli A.G."/>
            <person name="Puechmaille S.J."/>
            <person name="Fedrigo O."/>
            <person name="Jarvis E.D."/>
            <person name="Hiller M."/>
            <person name="Vernes S.C."/>
            <person name="Myers E.W."/>
            <person name="Teeling E.C."/>
        </authorList>
    </citation>
    <scope>NUCLEOTIDE SEQUENCE [LARGE SCALE GENOMIC DNA]</scope>
    <source>
        <strain evidence="19">Bat1K_MPI-CBG_1</strain>
    </source>
</reference>
<gene>
    <name evidence="19" type="ORF">HJG60_019482</name>
</gene>
<feature type="signal peptide" evidence="17">
    <location>
        <begin position="1"/>
        <end position="24"/>
    </location>
</feature>
<keyword evidence="9" id="KW-1064">Adaptive immunity</keyword>
<dbReference type="Proteomes" id="UP000664940">
    <property type="component" value="Unassembled WGS sequence"/>
</dbReference>
<dbReference type="GO" id="GO:0045087">
    <property type="term" value="P:innate immune response"/>
    <property type="evidence" value="ECO:0007669"/>
    <property type="project" value="UniProtKB-KW"/>
</dbReference>
<organism evidence="19 20">
    <name type="scientific">Phyllostomus discolor</name>
    <name type="common">pale spear-nosed bat</name>
    <dbReference type="NCBI Taxonomy" id="89673"/>
    <lineage>
        <taxon>Eukaryota</taxon>
        <taxon>Metazoa</taxon>
        <taxon>Chordata</taxon>
        <taxon>Craniata</taxon>
        <taxon>Vertebrata</taxon>
        <taxon>Euteleostomi</taxon>
        <taxon>Mammalia</taxon>
        <taxon>Eutheria</taxon>
        <taxon>Laurasiatheria</taxon>
        <taxon>Chiroptera</taxon>
        <taxon>Yangochiroptera</taxon>
        <taxon>Phyllostomidae</taxon>
        <taxon>Phyllostominae</taxon>
        <taxon>Phyllostomus</taxon>
    </lineage>
</organism>
<dbReference type="GO" id="GO:0002250">
    <property type="term" value="P:adaptive immune response"/>
    <property type="evidence" value="ECO:0007669"/>
    <property type="project" value="UniProtKB-KW"/>
</dbReference>
<comment type="function">
    <text evidence="15">Cell surface receptor that plays important roles in innate and adaptive immunity by amplifying inflammatory responses. Upon activation by various ligands such as PGLYRP1, HMGB1 or HSP70, multimerizes and forms a complex with transmembrane adapter TYROBP/DAP12. In turn, initiates a SYK-mediated cascade of tyrosine phosphorylation, activating multiple downstream mediators such as BTK, MAPK1, MAPK3 or phospholipase C-gamma. This cascade promotes the neutrophil- and macrophage-mediated release of pro-inflammatory cytokines and/or chemokines, as well as their migration and thereby amplifies inflammatory responses that are triggered by bacterial and fungal infections. By also promoting the amplification of inflammatory signals that are initially triggered by Toll-like receptor (TLR) and NOD-like receptor engagement, plays a major role in the pathophysiology of acute and chronic inflammatory diseases of different etiologies including septic shock and atherosclerosis.</text>
</comment>
<evidence type="ECO:0000259" key="18">
    <source>
        <dbReference type="SMART" id="SM00409"/>
    </source>
</evidence>
<protein>
    <recommendedName>
        <fullName evidence="2">Triggering receptor expressed on myeloid cells 1</fullName>
    </recommendedName>
</protein>
<evidence type="ECO:0000256" key="7">
    <source>
        <dbReference type="ARBA" id="ARBA00022859"/>
    </source>
</evidence>
<evidence type="ECO:0000256" key="12">
    <source>
        <dbReference type="ARBA" id="ARBA00023170"/>
    </source>
</evidence>
<comment type="caution">
    <text evidence="19">The sequence shown here is derived from an EMBL/GenBank/DDBJ whole genome shotgun (WGS) entry which is preliminary data.</text>
</comment>
<keyword evidence="6 17" id="KW-0732">Signal</keyword>
<dbReference type="SUPFAM" id="SSF48726">
    <property type="entry name" value="Immunoglobulin"/>
    <property type="match status" value="1"/>
</dbReference>
<dbReference type="GO" id="GO:0070945">
    <property type="term" value="P:neutrophil-mediated killing of gram-negative bacterium"/>
    <property type="evidence" value="ECO:0007669"/>
    <property type="project" value="TreeGrafter"/>
</dbReference>
<evidence type="ECO:0000256" key="15">
    <source>
        <dbReference type="ARBA" id="ARBA00045778"/>
    </source>
</evidence>
<evidence type="ECO:0000256" key="5">
    <source>
        <dbReference type="ARBA" id="ARBA00022692"/>
    </source>
</evidence>
<keyword evidence="11" id="KW-1015">Disulfide bond</keyword>
<evidence type="ECO:0000256" key="14">
    <source>
        <dbReference type="ARBA" id="ARBA00023319"/>
    </source>
</evidence>
<dbReference type="PANTHER" id="PTHR19357">
    <property type="entry name" value="TRIGGERING RECEPTOR EXPRESSED ON MYELOID CELLS 1"/>
    <property type="match status" value="1"/>
</dbReference>
<keyword evidence="14" id="KW-0393">Immunoglobulin domain</keyword>
<dbReference type="InterPro" id="IPR003599">
    <property type="entry name" value="Ig_sub"/>
</dbReference>
<dbReference type="PANTHER" id="PTHR19357:SF0">
    <property type="entry name" value="TRIGGERING RECEPTOR EXPRESSED ON MYELOID CELLS 1"/>
    <property type="match status" value="1"/>
</dbReference>
<dbReference type="InterPro" id="IPR013106">
    <property type="entry name" value="Ig_V-set"/>
</dbReference>
<evidence type="ECO:0000256" key="3">
    <source>
        <dbReference type="ARBA" id="ARBA00022475"/>
    </source>
</evidence>
<comment type="subunit">
    <text evidence="16">Monomer. Homomultimer; when activated. Interacts with TYROBP/DAP12. Interacts with TLR4.</text>
</comment>
<comment type="subcellular location">
    <subcellularLocation>
        <location evidence="1">Cell membrane</location>
        <topology evidence="1">Single-pass type I membrane protein</topology>
    </subcellularLocation>
</comment>
<dbReference type="EMBL" id="JABVXQ010000004">
    <property type="protein sequence ID" value="KAF6116707.1"/>
    <property type="molecule type" value="Genomic_DNA"/>
</dbReference>
<evidence type="ECO:0000256" key="4">
    <source>
        <dbReference type="ARBA" id="ARBA00022588"/>
    </source>
</evidence>
<dbReference type="AlphaFoldDB" id="A0A834EJQ2"/>
<dbReference type="InterPro" id="IPR036179">
    <property type="entry name" value="Ig-like_dom_sf"/>
</dbReference>
<name>A0A834EJQ2_9CHIR</name>
<evidence type="ECO:0000256" key="2">
    <source>
        <dbReference type="ARBA" id="ARBA00021287"/>
    </source>
</evidence>
<accession>A0A834EJQ2</accession>
<dbReference type="InterPro" id="IPR013783">
    <property type="entry name" value="Ig-like_fold"/>
</dbReference>
<evidence type="ECO:0000313" key="19">
    <source>
        <dbReference type="EMBL" id="KAF6116707.1"/>
    </source>
</evidence>
<evidence type="ECO:0000256" key="17">
    <source>
        <dbReference type="SAM" id="SignalP"/>
    </source>
</evidence>
<keyword evidence="12 19" id="KW-0675">Receptor</keyword>
<keyword evidence="5" id="KW-0812">Transmembrane</keyword>